<dbReference type="EMBL" id="JAIWYP010000002">
    <property type="protein sequence ID" value="KAH3869620.1"/>
    <property type="molecule type" value="Genomic_DNA"/>
</dbReference>
<name>A0A9D4M4F6_DREPO</name>
<gene>
    <name evidence="1" type="ORF">DPMN_032789</name>
</gene>
<reference evidence="1" key="2">
    <citation type="submission" date="2020-11" db="EMBL/GenBank/DDBJ databases">
        <authorList>
            <person name="McCartney M.A."/>
            <person name="Auch B."/>
            <person name="Kono T."/>
            <person name="Mallez S."/>
            <person name="Becker A."/>
            <person name="Gohl D.M."/>
            <person name="Silverstein K.A.T."/>
            <person name="Koren S."/>
            <person name="Bechman K.B."/>
            <person name="Herman A."/>
            <person name="Abrahante J.E."/>
            <person name="Garbe J."/>
        </authorList>
    </citation>
    <scope>NUCLEOTIDE SEQUENCE</scope>
    <source>
        <strain evidence="1">Duluth1</strain>
        <tissue evidence="1">Whole animal</tissue>
    </source>
</reference>
<keyword evidence="2" id="KW-1185">Reference proteome</keyword>
<comment type="caution">
    <text evidence="1">The sequence shown here is derived from an EMBL/GenBank/DDBJ whole genome shotgun (WGS) entry which is preliminary data.</text>
</comment>
<accession>A0A9D4M4F6</accession>
<proteinExistence type="predicted"/>
<dbReference type="Proteomes" id="UP000828390">
    <property type="component" value="Unassembled WGS sequence"/>
</dbReference>
<reference evidence="1" key="1">
    <citation type="journal article" date="2019" name="bioRxiv">
        <title>The Genome of the Zebra Mussel, Dreissena polymorpha: A Resource for Invasive Species Research.</title>
        <authorList>
            <person name="McCartney M.A."/>
            <person name="Auch B."/>
            <person name="Kono T."/>
            <person name="Mallez S."/>
            <person name="Zhang Y."/>
            <person name="Obille A."/>
            <person name="Becker A."/>
            <person name="Abrahante J.E."/>
            <person name="Garbe J."/>
            <person name="Badalamenti J.P."/>
            <person name="Herman A."/>
            <person name="Mangelson H."/>
            <person name="Liachko I."/>
            <person name="Sullivan S."/>
            <person name="Sone E.D."/>
            <person name="Koren S."/>
            <person name="Silverstein K.A.T."/>
            <person name="Beckman K.B."/>
            <person name="Gohl D.M."/>
        </authorList>
    </citation>
    <scope>NUCLEOTIDE SEQUENCE</scope>
    <source>
        <strain evidence="1">Duluth1</strain>
        <tissue evidence="1">Whole animal</tissue>
    </source>
</reference>
<dbReference type="AlphaFoldDB" id="A0A9D4M4F6"/>
<protein>
    <submittedName>
        <fullName evidence="1">Uncharacterized protein</fullName>
    </submittedName>
</protein>
<evidence type="ECO:0000313" key="2">
    <source>
        <dbReference type="Proteomes" id="UP000828390"/>
    </source>
</evidence>
<sequence length="78" mass="9002">MGSAILCQSSSRPACAFAQPGQELHCLVMEFETLHYFIAHRVVAYQSVQLRRLDWSLAGSIWHCRPDLRQKWNTKDIV</sequence>
<evidence type="ECO:0000313" key="1">
    <source>
        <dbReference type="EMBL" id="KAH3869620.1"/>
    </source>
</evidence>
<organism evidence="1 2">
    <name type="scientific">Dreissena polymorpha</name>
    <name type="common">Zebra mussel</name>
    <name type="synonym">Mytilus polymorpha</name>
    <dbReference type="NCBI Taxonomy" id="45954"/>
    <lineage>
        <taxon>Eukaryota</taxon>
        <taxon>Metazoa</taxon>
        <taxon>Spiralia</taxon>
        <taxon>Lophotrochozoa</taxon>
        <taxon>Mollusca</taxon>
        <taxon>Bivalvia</taxon>
        <taxon>Autobranchia</taxon>
        <taxon>Heteroconchia</taxon>
        <taxon>Euheterodonta</taxon>
        <taxon>Imparidentia</taxon>
        <taxon>Neoheterodontei</taxon>
        <taxon>Myida</taxon>
        <taxon>Dreissenoidea</taxon>
        <taxon>Dreissenidae</taxon>
        <taxon>Dreissena</taxon>
    </lineage>
</organism>